<dbReference type="Proteomes" id="UP000735302">
    <property type="component" value="Unassembled WGS sequence"/>
</dbReference>
<sequence>MSVFRKAQTTPWRHEESLSGTLIASLTHRGTTLSYKADGIKVEGALADGHAIVEIELNNNDDCFADYTCKVHYFDINAEAYYGVSTYALVHVPEKRRHNR</sequence>
<dbReference type="AlphaFoldDB" id="A0AAV4DQ23"/>
<accession>A0AAV4DQ23</accession>
<evidence type="ECO:0000313" key="2">
    <source>
        <dbReference type="Proteomes" id="UP000735302"/>
    </source>
</evidence>
<gene>
    <name evidence="1" type="ORF">PoB_007272600</name>
</gene>
<organism evidence="1 2">
    <name type="scientific">Plakobranchus ocellatus</name>
    <dbReference type="NCBI Taxonomy" id="259542"/>
    <lineage>
        <taxon>Eukaryota</taxon>
        <taxon>Metazoa</taxon>
        <taxon>Spiralia</taxon>
        <taxon>Lophotrochozoa</taxon>
        <taxon>Mollusca</taxon>
        <taxon>Gastropoda</taxon>
        <taxon>Heterobranchia</taxon>
        <taxon>Euthyneura</taxon>
        <taxon>Panpulmonata</taxon>
        <taxon>Sacoglossa</taxon>
        <taxon>Placobranchoidea</taxon>
        <taxon>Plakobranchidae</taxon>
        <taxon>Plakobranchus</taxon>
    </lineage>
</organism>
<proteinExistence type="predicted"/>
<keyword evidence="2" id="KW-1185">Reference proteome</keyword>
<reference evidence="1 2" key="1">
    <citation type="journal article" date="2021" name="Elife">
        <title>Chloroplast acquisition without the gene transfer in kleptoplastic sea slugs, Plakobranchus ocellatus.</title>
        <authorList>
            <person name="Maeda T."/>
            <person name="Takahashi S."/>
            <person name="Yoshida T."/>
            <person name="Shimamura S."/>
            <person name="Takaki Y."/>
            <person name="Nagai Y."/>
            <person name="Toyoda A."/>
            <person name="Suzuki Y."/>
            <person name="Arimoto A."/>
            <person name="Ishii H."/>
            <person name="Satoh N."/>
            <person name="Nishiyama T."/>
            <person name="Hasebe M."/>
            <person name="Maruyama T."/>
            <person name="Minagawa J."/>
            <person name="Obokata J."/>
            <person name="Shigenobu S."/>
        </authorList>
    </citation>
    <scope>NUCLEOTIDE SEQUENCE [LARGE SCALE GENOMIC DNA]</scope>
</reference>
<dbReference type="EMBL" id="BLXT01008173">
    <property type="protein sequence ID" value="GFO46221.1"/>
    <property type="molecule type" value="Genomic_DNA"/>
</dbReference>
<protein>
    <submittedName>
        <fullName evidence="1">Uncharacterized protein</fullName>
    </submittedName>
</protein>
<comment type="caution">
    <text evidence="1">The sequence shown here is derived from an EMBL/GenBank/DDBJ whole genome shotgun (WGS) entry which is preliminary data.</text>
</comment>
<evidence type="ECO:0000313" key="1">
    <source>
        <dbReference type="EMBL" id="GFO46221.1"/>
    </source>
</evidence>
<name>A0AAV4DQ23_9GAST</name>